<dbReference type="EMBL" id="BAAAPZ010000019">
    <property type="protein sequence ID" value="GAA2106295.1"/>
    <property type="molecule type" value="Genomic_DNA"/>
</dbReference>
<protein>
    <submittedName>
        <fullName evidence="4">Alpha/beta fold hydrolase</fullName>
    </submittedName>
</protein>
<dbReference type="RefSeq" id="WP_344338541.1">
    <property type="nucleotide sequence ID" value="NZ_BAAAPZ010000019.1"/>
</dbReference>
<feature type="region of interest" description="Disordered" evidence="1">
    <location>
        <begin position="1"/>
        <end position="32"/>
    </location>
</feature>
<proteinExistence type="predicted"/>
<gene>
    <name evidence="4" type="ORF">GCM10009823_32250</name>
</gene>
<dbReference type="GO" id="GO:0016787">
    <property type="term" value="F:hydrolase activity"/>
    <property type="evidence" value="ECO:0007669"/>
    <property type="project" value="UniProtKB-KW"/>
</dbReference>
<dbReference type="SUPFAM" id="SSF53474">
    <property type="entry name" value="alpha/beta-Hydrolases"/>
    <property type="match status" value="1"/>
</dbReference>
<evidence type="ECO:0000256" key="2">
    <source>
        <dbReference type="SAM" id="Phobius"/>
    </source>
</evidence>
<reference evidence="5" key="1">
    <citation type="journal article" date="2019" name="Int. J. Syst. Evol. Microbiol.">
        <title>The Global Catalogue of Microorganisms (GCM) 10K type strain sequencing project: providing services to taxonomists for standard genome sequencing and annotation.</title>
        <authorList>
            <consortium name="The Broad Institute Genomics Platform"/>
            <consortium name="The Broad Institute Genome Sequencing Center for Infectious Disease"/>
            <person name="Wu L."/>
            <person name="Ma J."/>
        </authorList>
    </citation>
    <scope>NUCLEOTIDE SEQUENCE [LARGE SCALE GENOMIC DNA]</scope>
    <source>
        <strain evidence="5">JCM 15900</strain>
    </source>
</reference>
<evidence type="ECO:0000259" key="3">
    <source>
        <dbReference type="Pfam" id="PF07859"/>
    </source>
</evidence>
<keyword evidence="2" id="KW-0472">Membrane</keyword>
<feature type="compositionally biased region" description="Low complexity" evidence="1">
    <location>
        <begin position="1"/>
        <end position="22"/>
    </location>
</feature>
<evidence type="ECO:0000256" key="1">
    <source>
        <dbReference type="SAM" id="MobiDB-lite"/>
    </source>
</evidence>
<feature type="domain" description="Alpha/beta hydrolase fold-3" evidence="3">
    <location>
        <begin position="212"/>
        <end position="332"/>
    </location>
</feature>
<dbReference type="Gene3D" id="3.40.50.1820">
    <property type="entry name" value="alpha/beta hydrolase"/>
    <property type="match status" value="1"/>
</dbReference>
<dbReference type="InterPro" id="IPR029058">
    <property type="entry name" value="AB_hydrolase_fold"/>
</dbReference>
<keyword evidence="5" id="KW-1185">Reference proteome</keyword>
<dbReference type="Pfam" id="PF07859">
    <property type="entry name" value="Abhydrolase_3"/>
    <property type="match status" value="1"/>
</dbReference>
<evidence type="ECO:0000313" key="5">
    <source>
        <dbReference type="Proteomes" id="UP001500984"/>
    </source>
</evidence>
<dbReference type="Proteomes" id="UP001500984">
    <property type="component" value="Unassembled WGS sequence"/>
</dbReference>
<keyword evidence="2" id="KW-1133">Transmembrane helix</keyword>
<name>A0ABP5IVV6_9MICO</name>
<keyword evidence="2" id="KW-0812">Transmembrane</keyword>
<dbReference type="PANTHER" id="PTHR12277">
    <property type="entry name" value="ALPHA/BETA HYDROLASE DOMAIN-CONTAINING PROTEIN"/>
    <property type="match status" value="1"/>
</dbReference>
<comment type="caution">
    <text evidence="4">The sequence shown here is derived from an EMBL/GenBank/DDBJ whole genome shotgun (WGS) entry which is preliminary data.</text>
</comment>
<dbReference type="PANTHER" id="PTHR12277:SF79">
    <property type="entry name" value="XAA-PRO DIPEPTIDYL-PEPTIDASE-RELATED"/>
    <property type="match status" value="1"/>
</dbReference>
<evidence type="ECO:0000313" key="4">
    <source>
        <dbReference type="EMBL" id="GAA2106295.1"/>
    </source>
</evidence>
<feature type="transmembrane region" description="Helical" evidence="2">
    <location>
        <begin position="41"/>
        <end position="64"/>
    </location>
</feature>
<accession>A0ABP5IVV6</accession>
<dbReference type="InterPro" id="IPR013094">
    <property type="entry name" value="AB_hydrolase_3"/>
</dbReference>
<sequence length="431" mass="46674">MSVRRSAAVARTRTGRSRTPQGPGTGEGPSSGTAVRVASTVLAAGAGLAALVSIASSGLAVYFARRIVVPENSPEDLEILHVSGFDDDLTVQLPATEDTMLPGTYGLMFAGGNGHARIGEVVEYDPASRTVARRVESVTSGDLHRARWGKWTGSVFTHPAQTGVPYEDVVLRSDVGDLPAWFLPTRAAAPADTWAILVHGRGATRTETLRAARVLDTLGVPALAMSYRNDPEVRTSAAARYGLGDTEWIDVDLAIDHALAHGARRVVLFGWSMGGAIVFQAASRGRNRERIAGLVLDGPVVDWYDVLDNQARLNYLPTPIARLTLQMISQPWARPFTGLETPLDLDRLDWVTRASELDRPVLLIHSDDDEFVPSGPSHSLARVRSDLVTMPHYDTAAHTKEWNVDPERWEDDVANYLEAKLRVRAPAPSAG</sequence>
<organism evidence="4 5">
    <name type="scientific">Brevibacterium salitolerans</name>
    <dbReference type="NCBI Taxonomy" id="1403566"/>
    <lineage>
        <taxon>Bacteria</taxon>
        <taxon>Bacillati</taxon>
        <taxon>Actinomycetota</taxon>
        <taxon>Actinomycetes</taxon>
        <taxon>Micrococcales</taxon>
        <taxon>Brevibacteriaceae</taxon>
        <taxon>Brevibacterium</taxon>
    </lineage>
</organism>
<keyword evidence="4" id="KW-0378">Hydrolase</keyword>